<dbReference type="RefSeq" id="XP_031869755.1">
    <property type="nucleotide sequence ID" value="XM_032013155.1"/>
</dbReference>
<dbReference type="OrthoDB" id="3529275at2759"/>
<name>A0A370TNJ8_9HELO</name>
<proteinExistence type="predicted"/>
<evidence type="ECO:0000313" key="1">
    <source>
        <dbReference type="EMBL" id="RDL37099.1"/>
    </source>
</evidence>
<dbReference type="EMBL" id="NPIC01000003">
    <property type="protein sequence ID" value="RDL37099.1"/>
    <property type="molecule type" value="Genomic_DNA"/>
</dbReference>
<evidence type="ECO:0000313" key="2">
    <source>
        <dbReference type="Proteomes" id="UP000254866"/>
    </source>
</evidence>
<protein>
    <submittedName>
        <fullName evidence="1">Uncharacterized protein</fullName>
    </submittedName>
</protein>
<organism evidence="1 2">
    <name type="scientific">Venustampulla echinocandica</name>
    <dbReference type="NCBI Taxonomy" id="2656787"/>
    <lineage>
        <taxon>Eukaryota</taxon>
        <taxon>Fungi</taxon>
        <taxon>Dikarya</taxon>
        <taxon>Ascomycota</taxon>
        <taxon>Pezizomycotina</taxon>
        <taxon>Leotiomycetes</taxon>
        <taxon>Helotiales</taxon>
        <taxon>Pleuroascaceae</taxon>
        <taxon>Venustampulla</taxon>
    </lineage>
</organism>
<dbReference type="GeneID" id="43597381"/>
<accession>A0A370TNJ8</accession>
<dbReference type="Proteomes" id="UP000254866">
    <property type="component" value="Unassembled WGS sequence"/>
</dbReference>
<dbReference type="AlphaFoldDB" id="A0A370TNJ8"/>
<keyword evidence="2" id="KW-1185">Reference proteome</keyword>
<reference evidence="1 2" key="1">
    <citation type="journal article" date="2018" name="IMA Fungus">
        <title>IMA Genome-F 9: Draft genome sequence of Annulohypoxylon stygium, Aspergillus mulundensis, Berkeleyomyces basicola (syn. Thielaviopsis basicola), Ceratocystis smalleyi, two Cercospora beticola strains, Coleophoma cylindrospora, Fusarium fracticaudum, Phialophora cf. hyalina, and Morchella septimelata.</title>
        <authorList>
            <person name="Wingfield B.D."/>
            <person name="Bills G.F."/>
            <person name="Dong Y."/>
            <person name="Huang W."/>
            <person name="Nel W.J."/>
            <person name="Swalarsk-Parry B.S."/>
            <person name="Vaghefi N."/>
            <person name="Wilken P.M."/>
            <person name="An Z."/>
            <person name="de Beer Z.W."/>
            <person name="De Vos L."/>
            <person name="Chen L."/>
            <person name="Duong T.A."/>
            <person name="Gao Y."/>
            <person name="Hammerbacher A."/>
            <person name="Kikkert J.R."/>
            <person name="Li Y."/>
            <person name="Li H."/>
            <person name="Li K."/>
            <person name="Li Q."/>
            <person name="Liu X."/>
            <person name="Ma X."/>
            <person name="Naidoo K."/>
            <person name="Pethybridge S.J."/>
            <person name="Sun J."/>
            <person name="Steenkamp E.T."/>
            <person name="van der Nest M.A."/>
            <person name="van Wyk S."/>
            <person name="Wingfield M.J."/>
            <person name="Xiong C."/>
            <person name="Yue Q."/>
            <person name="Zhang X."/>
        </authorList>
    </citation>
    <scope>NUCLEOTIDE SEQUENCE [LARGE SCALE GENOMIC DNA]</scope>
    <source>
        <strain evidence="1 2">BP 5553</strain>
    </source>
</reference>
<sequence length="281" mass="31627">MPTKIYQIIQPSVLKRHQGSLCREECLDEEYASDSDSELTYEQCLTTGRANMQKLNTKLKAIKEHPDNLPNKANSKSMDNGYKMTAGMEAGVKFAEFESVERIFNDLKLDMKTTFTGRKVYAVNGTQTCGKDGVIIAKWNNMRSSNIAPEAQKITTWSELLYQTMRKNYGDKVPDIKYIIRDAINNKGTKGVIQEAHTTLPRCVVNQKGTFDPFSNVGDHAEANAAKALIGTRNGRGVAYLLDDYPNTFGQKTITKVHTWYEPGFIWAMAFELGPLPLRPR</sequence>
<gene>
    <name evidence="1" type="ORF">BP5553_04532</name>
</gene>
<comment type="caution">
    <text evidence="1">The sequence shown here is derived from an EMBL/GenBank/DDBJ whole genome shotgun (WGS) entry which is preliminary data.</text>
</comment>